<proteinExistence type="predicted"/>
<dbReference type="InterPro" id="IPR000742">
    <property type="entry name" value="EGF"/>
</dbReference>
<keyword evidence="4" id="KW-1185">Reference proteome</keyword>
<feature type="disulfide bond" evidence="1">
    <location>
        <begin position="271"/>
        <end position="288"/>
    </location>
</feature>
<evidence type="ECO:0000313" key="4">
    <source>
        <dbReference type="Proteomes" id="UP000270296"/>
    </source>
</evidence>
<reference evidence="3 4" key="2">
    <citation type="submission" date="2018-11" db="EMBL/GenBank/DDBJ databases">
        <authorList>
            <consortium name="Pathogen Informatics"/>
        </authorList>
    </citation>
    <scope>NUCLEOTIDE SEQUENCE [LARGE SCALE GENOMIC DNA]</scope>
</reference>
<sequence>MKNSSCIIGLDRIHFWASGGFNETVAICQTFRRGYSVSGAEVVKYGEGKYDMKESYALEPIAIFGCAGAPKNDCNVALEISKRNNQPIRFVGYNEKGWVELGLYDDNEEVYRTTAEYLIEHSKRPIFVTVTDDGEIRVTIFDSEEEAIPNRTNTDYVFCRSDFYKACDLECLPHNESFDNCVYERVEEEERSSYGYCNSSILGKQCTCRTCDLTEWTSWVYNQTCGYASKKRFRPPNYQPDLICDHFQRYECCREAEQEYLGVCPCSSRTCMNGGTCKDLIGFNTSQCLCVFGYTGEDCEEGKGFH</sequence>
<gene>
    <name evidence="3" type="ORF">SBAD_LOCUS446</name>
</gene>
<evidence type="ECO:0000259" key="2">
    <source>
        <dbReference type="PROSITE" id="PS50026"/>
    </source>
</evidence>
<feature type="disulfide bond" evidence="1">
    <location>
        <begin position="290"/>
        <end position="299"/>
    </location>
</feature>
<dbReference type="PROSITE" id="PS01186">
    <property type="entry name" value="EGF_2"/>
    <property type="match status" value="1"/>
</dbReference>
<dbReference type="Pfam" id="PF00008">
    <property type="entry name" value="EGF"/>
    <property type="match status" value="1"/>
</dbReference>
<dbReference type="EMBL" id="UZAM01001138">
    <property type="protein sequence ID" value="VDO83604.1"/>
    <property type="molecule type" value="Genomic_DNA"/>
</dbReference>
<accession>A0A183IA02</accession>
<dbReference type="CDD" id="cd00054">
    <property type="entry name" value="EGF_CA"/>
    <property type="match status" value="1"/>
</dbReference>
<dbReference type="SUPFAM" id="SSF57196">
    <property type="entry name" value="EGF/Laminin"/>
    <property type="match status" value="1"/>
</dbReference>
<name>A0A183IA02_9BILA</name>
<evidence type="ECO:0000256" key="1">
    <source>
        <dbReference type="PROSITE-ProRule" id="PRU00076"/>
    </source>
</evidence>
<dbReference type="PROSITE" id="PS00022">
    <property type="entry name" value="EGF_1"/>
    <property type="match status" value="1"/>
</dbReference>
<dbReference type="WBParaSite" id="SBAD_0000046701-mRNA-1">
    <property type="protein sequence ID" value="SBAD_0000046701-mRNA-1"/>
    <property type="gene ID" value="SBAD_0000046701"/>
</dbReference>
<keyword evidence="1" id="KW-1015">Disulfide bond</keyword>
<organism evidence="5">
    <name type="scientific">Soboliphyme baturini</name>
    <dbReference type="NCBI Taxonomy" id="241478"/>
    <lineage>
        <taxon>Eukaryota</taxon>
        <taxon>Metazoa</taxon>
        <taxon>Ecdysozoa</taxon>
        <taxon>Nematoda</taxon>
        <taxon>Enoplea</taxon>
        <taxon>Dorylaimia</taxon>
        <taxon>Dioctophymatida</taxon>
        <taxon>Dioctophymatoidea</taxon>
        <taxon>Soboliphymatidae</taxon>
        <taxon>Soboliphyme</taxon>
    </lineage>
</organism>
<dbReference type="Gene3D" id="2.10.25.10">
    <property type="entry name" value="Laminin"/>
    <property type="match status" value="1"/>
</dbReference>
<dbReference type="SMART" id="SM00181">
    <property type="entry name" value="EGF"/>
    <property type="match status" value="1"/>
</dbReference>
<protein>
    <submittedName>
        <fullName evidence="5">EGF-like domain-containing protein</fullName>
    </submittedName>
</protein>
<dbReference type="AlphaFoldDB" id="A0A183IA02"/>
<reference evidence="5" key="1">
    <citation type="submission" date="2016-06" db="UniProtKB">
        <authorList>
            <consortium name="WormBaseParasite"/>
        </authorList>
    </citation>
    <scope>IDENTIFICATION</scope>
</reference>
<dbReference type="Proteomes" id="UP000270296">
    <property type="component" value="Unassembled WGS sequence"/>
</dbReference>
<keyword evidence="1" id="KW-0245">EGF-like domain</keyword>
<dbReference type="PROSITE" id="PS50026">
    <property type="entry name" value="EGF_3"/>
    <property type="match status" value="1"/>
</dbReference>
<feature type="domain" description="EGF-like" evidence="2">
    <location>
        <begin position="265"/>
        <end position="300"/>
    </location>
</feature>
<evidence type="ECO:0000313" key="3">
    <source>
        <dbReference type="EMBL" id="VDO83604.1"/>
    </source>
</evidence>
<comment type="caution">
    <text evidence="1">Lacks conserved residue(s) required for the propagation of feature annotation.</text>
</comment>
<evidence type="ECO:0000313" key="5">
    <source>
        <dbReference type="WBParaSite" id="SBAD_0000046701-mRNA-1"/>
    </source>
</evidence>